<feature type="compositionally biased region" description="Basic and acidic residues" evidence="9">
    <location>
        <begin position="929"/>
        <end position="938"/>
    </location>
</feature>
<dbReference type="Pfam" id="PF23040">
    <property type="entry name" value="PH_SSH1-like_1st"/>
    <property type="match status" value="1"/>
</dbReference>
<evidence type="ECO:0000256" key="1">
    <source>
        <dbReference type="ARBA" id="ARBA00004245"/>
    </source>
</evidence>
<comment type="subcellular location">
    <subcellularLocation>
        <location evidence="1">Cytoplasm</location>
        <location evidence="1">Cytoskeleton</location>
    </subcellularLocation>
</comment>
<feature type="region of interest" description="Disordered" evidence="9">
    <location>
        <begin position="8"/>
        <end position="42"/>
    </location>
</feature>
<feature type="compositionally biased region" description="Basic and acidic residues" evidence="9">
    <location>
        <begin position="962"/>
        <end position="978"/>
    </location>
</feature>
<organism evidence="13 14">
    <name type="scientific">Acromyrmex heyeri</name>
    <dbReference type="NCBI Taxonomy" id="230685"/>
    <lineage>
        <taxon>Eukaryota</taxon>
        <taxon>Metazoa</taxon>
        <taxon>Ecdysozoa</taxon>
        <taxon>Arthropoda</taxon>
        <taxon>Hexapoda</taxon>
        <taxon>Insecta</taxon>
        <taxon>Pterygota</taxon>
        <taxon>Neoptera</taxon>
        <taxon>Endopterygota</taxon>
        <taxon>Hymenoptera</taxon>
        <taxon>Apocrita</taxon>
        <taxon>Aculeata</taxon>
        <taxon>Formicoidea</taxon>
        <taxon>Formicidae</taxon>
        <taxon>Myrmicinae</taxon>
        <taxon>Acromyrmex</taxon>
    </lineage>
</organism>
<feature type="region of interest" description="Disordered" evidence="9">
    <location>
        <begin position="908"/>
        <end position="938"/>
    </location>
</feature>
<dbReference type="SUPFAM" id="SSF109715">
    <property type="entry name" value="DEK C-terminal domain"/>
    <property type="match status" value="1"/>
</dbReference>
<dbReference type="GO" id="GO:0003779">
    <property type="term" value="F:actin binding"/>
    <property type="evidence" value="ECO:0007669"/>
    <property type="project" value="InterPro"/>
</dbReference>
<dbReference type="InterPro" id="IPR000387">
    <property type="entry name" value="Tyr_Pase_dom"/>
</dbReference>
<dbReference type="CDD" id="cd14513">
    <property type="entry name" value="DSP_slingshot"/>
    <property type="match status" value="1"/>
</dbReference>
<feature type="domain" description="Tyrosine specific protein phosphatases" evidence="11">
    <location>
        <begin position="405"/>
        <end position="462"/>
    </location>
</feature>
<feature type="compositionally biased region" description="Polar residues" evidence="9">
    <location>
        <begin position="650"/>
        <end position="661"/>
    </location>
</feature>
<dbReference type="InterPro" id="IPR014876">
    <property type="entry name" value="DEK_C"/>
</dbReference>
<feature type="region of interest" description="Disordered" evidence="9">
    <location>
        <begin position="951"/>
        <end position="987"/>
    </location>
</feature>
<keyword evidence="4" id="KW-0963">Cytoplasm</keyword>
<dbReference type="InterPro" id="IPR000340">
    <property type="entry name" value="Dual-sp_phosphatase_cat-dom"/>
</dbReference>
<dbReference type="GO" id="GO:0004722">
    <property type="term" value="F:protein serine/threonine phosphatase activity"/>
    <property type="evidence" value="ECO:0007669"/>
    <property type="project" value="UniProtKB-EC"/>
</dbReference>
<feature type="region of interest" description="Disordered" evidence="9">
    <location>
        <begin position="677"/>
        <end position="731"/>
    </location>
</feature>
<evidence type="ECO:0000256" key="7">
    <source>
        <dbReference type="ARBA" id="ARBA00023212"/>
    </source>
</evidence>
<keyword evidence="7" id="KW-0206">Cytoskeleton</keyword>
<feature type="compositionally biased region" description="Pro residues" evidence="9">
    <location>
        <begin position="14"/>
        <end position="25"/>
    </location>
</feature>
<keyword evidence="5" id="KW-0378">Hydrolase</keyword>
<dbReference type="FunFam" id="3.90.190.10:FF:000004">
    <property type="entry name" value="Protein phosphatase Slingshot homolog 2"/>
    <property type="match status" value="1"/>
</dbReference>
<evidence type="ECO:0000256" key="3">
    <source>
        <dbReference type="ARBA" id="ARBA00013081"/>
    </source>
</evidence>
<dbReference type="InterPro" id="IPR043587">
    <property type="entry name" value="Phosphatase_SSH-like"/>
</dbReference>
<evidence type="ECO:0000256" key="4">
    <source>
        <dbReference type="ARBA" id="ARBA00022490"/>
    </source>
</evidence>
<dbReference type="InterPro" id="IPR020422">
    <property type="entry name" value="TYR_PHOSPHATASE_DUAL_dom"/>
</dbReference>
<dbReference type="PROSITE" id="PS51998">
    <property type="entry name" value="DEK_C"/>
    <property type="match status" value="1"/>
</dbReference>
<feature type="region of interest" description="Disordered" evidence="9">
    <location>
        <begin position="490"/>
        <end position="546"/>
    </location>
</feature>
<dbReference type="OrthoDB" id="5779068at2759"/>
<dbReference type="Proteomes" id="UP000670152">
    <property type="component" value="Unassembled WGS sequence"/>
</dbReference>
<proteinExistence type="inferred from homology"/>
<dbReference type="InterPro" id="IPR029021">
    <property type="entry name" value="Prot-tyrosine_phosphatase-like"/>
</dbReference>
<evidence type="ECO:0000256" key="9">
    <source>
        <dbReference type="SAM" id="MobiDB-lite"/>
    </source>
</evidence>
<dbReference type="PANTHER" id="PTHR45864:SF2">
    <property type="entry name" value="PROTEIN PHOSPHATASE SLINGSHOT"/>
    <property type="match status" value="1"/>
</dbReference>
<feature type="compositionally biased region" description="Basic and acidic residues" evidence="9">
    <location>
        <begin position="508"/>
        <end position="518"/>
    </location>
</feature>
<feature type="region of interest" description="Disordered" evidence="9">
    <location>
        <begin position="650"/>
        <end position="669"/>
    </location>
</feature>
<dbReference type="GO" id="GO:0030837">
    <property type="term" value="P:negative regulation of actin filament polymerization"/>
    <property type="evidence" value="ECO:0007669"/>
    <property type="project" value="InterPro"/>
</dbReference>
<feature type="region of interest" description="Disordered" evidence="9">
    <location>
        <begin position="1002"/>
        <end position="1025"/>
    </location>
</feature>
<dbReference type="Gene3D" id="3.90.190.10">
    <property type="entry name" value="Protein tyrosine phosphatase superfamily"/>
    <property type="match status" value="1"/>
</dbReference>
<dbReference type="Pfam" id="PF08766">
    <property type="entry name" value="DEK_C"/>
    <property type="match status" value="1"/>
</dbReference>
<dbReference type="SMART" id="SM00195">
    <property type="entry name" value="DSPc"/>
    <property type="match status" value="1"/>
</dbReference>
<dbReference type="EC" id="3.1.3.16" evidence="3"/>
<feature type="compositionally biased region" description="Basic residues" evidence="9">
    <location>
        <begin position="1265"/>
        <end position="1287"/>
    </location>
</feature>
<evidence type="ECO:0000259" key="11">
    <source>
        <dbReference type="PROSITE" id="PS50056"/>
    </source>
</evidence>
<dbReference type="CDD" id="cd11652">
    <property type="entry name" value="SSH-N"/>
    <property type="match status" value="1"/>
</dbReference>
<feature type="region of interest" description="Disordered" evidence="9">
    <location>
        <begin position="1094"/>
        <end position="1171"/>
    </location>
</feature>
<evidence type="ECO:0000256" key="6">
    <source>
        <dbReference type="ARBA" id="ARBA00022912"/>
    </source>
</evidence>
<evidence type="ECO:0000313" key="13">
    <source>
        <dbReference type="EMBL" id="KAG5345353.1"/>
    </source>
</evidence>
<evidence type="ECO:0000256" key="2">
    <source>
        <dbReference type="ARBA" id="ARBA00009580"/>
    </source>
</evidence>
<sequence length="1295" mass="144060">MIVLKQKAGLHYGLPPPSPPQPPSPWSSILRGDDRRPRRRGRRVACGVRVTQLRNKVIAKDSGAGAPADDEDTTRSCKSLSECYFAGKGAALVLPPNERARPSRRVSAAGCDIQQHLQSMFYLLRPEETLKMAVKLESVHPGRTRYLVVVSCTGRQDAEESCLLGIDCHARATVGLVLRVLADTAITLDGDGGFKVSVCGRQHIFKPVSVQAMWSALQTLHKVSGKAREQNYFLGGLSHDWVSYYEQRIESDRSCLNEWHAMDNLESKRPPSPDSVRTKPREREETERVIRSTLKEIMMSVDLDEVTSKYIRGRLEEDLDMDLGEFKPFIDQEMLTILGQMDAPTEIFDHVYLGSEWNASNLEELQKNGVRHILNVTREIDNFFPGMFTYLNVRVYDDEKTDLLKHWDNTFKYITKAKMEGSKVLVHCKMGVSRSASVVIAYAMKAYNWDFSQAWKHVKEKRNCIKPNNSFLLQLETYQGILDAMKNKEKLQRSKSDTNLKSPTSTKDQSKKEEKSDNIENNMREVSGSELKKTSQRPKSWSPNVKVAENMLPSVPLSQSLESIDKAGNTEVTREDLLRGSNQKPAIEQEARNVLMPCDNGQSYSVSQNKIMHLPAPTPGTPSVKNRISKLETQGQKRKGLVLNLTNQFEAASSKPSSPGSDTDAKSLPQSSIAEDNAKPIENGHSHCEQSQETQRDITSVSSGLSEKETWDPGEEQREKRKEMSQESTEINDNNECLVWTASADATCADMCDDNKIDKGVNVESECNVSVMADATSVTTTTTTTTMTTTTTTTALSTCHDGLGKKIKKDGDPFSAQLDRVFDREERRGEPVTRESPSRQSSWSSYDSAVVLDNNSVHSSWATLPSRNSSWGSYDMRPSDLLGSSGLFPYDKEEIPWHPGTVKRTKQKLEEGTTAGEVKRVCTQSSTTTDEKSDRLTTEIDSVAVETYNPMLLHHMPSPTPRRRDSSPTQEHNLKVETNRNSPSPVGSIDISLMSMRQIGRLSTSAPAPSSLPSESDLPLSLRSCRSESETSSPCVVNTTQCPSVKHHKMVLENLCNKSVFSKRCLSVDDSPEAECPRSTSGIVKNLKKEFEAKSTKLERSPENACEGENASVTARSKRDVKIRSLPSSPVIPHNESKIQSSSSVGETKDNKHGRRSETTPPSSQDNVEDLSVRVLVGKYEVARPESRKSSDVQLRAHKDKDWDAMEVHPPAKSKIAPEFSRRSAPIMINNHSAPLFNETPEAPGRPPAVPSPSVVMASVVAKAASKKQQQHGRTHPLARLQVRPRHSSPVYNTM</sequence>
<dbReference type="EMBL" id="JAANIB010000568">
    <property type="protein sequence ID" value="KAG5345353.1"/>
    <property type="molecule type" value="Genomic_DNA"/>
</dbReference>
<evidence type="ECO:0000256" key="5">
    <source>
        <dbReference type="ARBA" id="ARBA00022801"/>
    </source>
</evidence>
<feature type="non-terminal residue" evidence="13">
    <location>
        <position position="1"/>
    </location>
</feature>
<protein>
    <recommendedName>
        <fullName evidence="3">protein-serine/threonine phosphatase</fullName>
        <ecNumber evidence="3">3.1.3.16</ecNumber>
    </recommendedName>
</protein>
<feature type="compositionally biased region" description="Basic and acidic residues" evidence="9">
    <location>
        <begin position="824"/>
        <end position="837"/>
    </location>
</feature>
<feature type="compositionally biased region" description="Low complexity" evidence="9">
    <location>
        <begin position="1002"/>
        <end position="1024"/>
    </location>
</feature>
<dbReference type="PROSITE" id="PS00383">
    <property type="entry name" value="TYR_PHOSPHATASE_1"/>
    <property type="match status" value="1"/>
</dbReference>
<keyword evidence="14" id="KW-1185">Reference proteome</keyword>
<dbReference type="SUPFAM" id="SSF52799">
    <property type="entry name" value="(Phosphotyrosine protein) phosphatases II"/>
    <property type="match status" value="1"/>
</dbReference>
<feature type="region of interest" description="Disordered" evidence="9">
    <location>
        <begin position="1265"/>
        <end position="1295"/>
    </location>
</feature>
<feature type="non-terminal residue" evidence="13">
    <location>
        <position position="1295"/>
    </location>
</feature>
<feature type="compositionally biased region" description="Basic and acidic residues" evidence="9">
    <location>
        <begin position="706"/>
        <end position="725"/>
    </location>
</feature>
<dbReference type="InterPro" id="IPR043588">
    <property type="entry name" value="SSH-N"/>
</dbReference>
<gene>
    <name evidence="13" type="primary">Ssh</name>
    <name evidence="13" type="ORF">G6Z77_0000884</name>
</gene>
<evidence type="ECO:0000259" key="10">
    <source>
        <dbReference type="PROSITE" id="PS50054"/>
    </source>
</evidence>
<comment type="similarity">
    <text evidence="2">Belongs to the protein-tyrosine phosphatase family.</text>
</comment>
<name>A0A836KCM7_9HYME</name>
<evidence type="ECO:0000259" key="12">
    <source>
        <dbReference type="PROSITE" id="PS51998"/>
    </source>
</evidence>
<feature type="domain" description="Tyrosine-protein phosphatase" evidence="10">
    <location>
        <begin position="343"/>
        <end position="484"/>
    </location>
</feature>
<dbReference type="GO" id="GO:0005856">
    <property type="term" value="C:cytoskeleton"/>
    <property type="evidence" value="ECO:0007669"/>
    <property type="project" value="UniProtKB-SubCell"/>
</dbReference>
<comment type="catalytic activity">
    <reaction evidence="8">
        <text>O-phospho-L-threonyl-[protein] + H2O = L-threonyl-[protein] + phosphate</text>
        <dbReference type="Rhea" id="RHEA:47004"/>
        <dbReference type="Rhea" id="RHEA-COMP:11060"/>
        <dbReference type="Rhea" id="RHEA-COMP:11605"/>
        <dbReference type="ChEBI" id="CHEBI:15377"/>
        <dbReference type="ChEBI" id="CHEBI:30013"/>
        <dbReference type="ChEBI" id="CHEBI:43474"/>
        <dbReference type="ChEBI" id="CHEBI:61977"/>
        <dbReference type="EC" id="3.1.3.16"/>
    </reaction>
</comment>
<dbReference type="PROSITE" id="PS50056">
    <property type="entry name" value="TYR_PHOSPHATASE_2"/>
    <property type="match status" value="1"/>
</dbReference>
<dbReference type="Pfam" id="PF00782">
    <property type="entry name" value="DSPc"/>
    <property type="match status" value="1"/>
</dbReference>
<dbReference type="PANTHER" id="PTHR45864">
    <property type="entry name" value="SLINGSHOT PROTEIN PHOSPHATASE HOMOLOG"/>
    <property type="match status" value="1"/>
</dbReference>
<feature type="compositionally biased region" description="Basic and acidic residues" evidence="9">
    <location>
        <begin position="677"/>
        <end position="696"/>
    </location>
</feature>
<dbReference type="InterPro" id="IPR016130">
    <property type="entry name" value="Tyr_Pase_AS"/>
</dbReference>
<comment type="caution">
    <text evidence="13">The sequence shown here is derived from an EMBL/GenBank/DDBJ whole genome shotgun (WGS) entry which is preliminary data.</text>
</comment>
<evidence type="ECO:0000256" key="8">
    <source>
        <dbReference type="ARBA" id="ARBA00048336"/>
    </source>
</evidence>
<evidence type="ECO:0000313" key="14">
    <source>
        <dbReference type="Proteomes" id="UP000670152"/>
    </source>
</evidence>
<dbReference type="PROSITE" id="PS50054">
    <property type="entry name" value="TYR_PHOSPHATASE_DUAL"/>
    <property type="match status" value="1"/>
</dbReference>
<dbReference type="Gene3D" id="1.10.10.60">
    <property type="entry name" value="Homeodomain-like"/>
    <property type="match status" value="1"/>
</dbReference>
<feature type="domain" description="DEK-C" evidence="12">
    <location>
        <begin position="284"/>
        <end position="339"/>
    </location>
</feature>
<accession>A0A836KCM7</accession>
<feature type="region of interest" description="Disordered" evidence="9">
    <location>
        <begin position="264"/>
        <end position="286"/>
    </location>
</feature>
<keyword evidence="6" id="KW-0904">Protein phosphatase</keyword>
<feature type="region of interest" description="Disordered" evidence="9">
    <location>
        <begin position="824"/>
        <end position="845"/>
    </location>
</feature>
<reference evidence="13 14" key="1">
    <citation type="submission" date="2020-02" db="EMBL/GenBank/DDBJ databases">
        <title>Relaxed selection underlies rapid genomic changes in the transitions from sociality to social parasitism in ants.</title>
        <authorList>
            <person name="Bi X."/>
        </authorList>
    </citation>
    <scope>NUCLEOTIDE SEQUENCE [LARGE SCALE GENOMIC DNA]</scope>
    <source>
        <strain evidence="13">BGI-DK2014b</strain>
        <tissue evidence="13">Whole body</tissue>
    </source>
</reference>